<dbReference type="InterPro" id="IPR006764">
    <property type="entry name" value="SAM_dep_MeTrfase_SAV2177_type"/>
</dbReference>
<evidence type="ECO:0000313" key="2">
    <source>
        <dbReference type="Proteomes" id="UP001500603"/>
    </source>
</evidence>
<dbReference type="InterPro" id="IPR029063">
    <property type="entry name" value="SAM-dependent_MTases_sf"/>
</dbReference>
<comment type="caution">
    <text evidence="1">The sequence shown here is derived from an EMBL/GenBank/DDBJ whole genome shotgun (WGS) entry which is preliminary data.</text>
</comment>
<keyword evidence="2" id="KW-1185">Reference proteome</keyword>
<protein>
    <submittedName>
        <fullName evidence="1">SAM-dependent methyltransferase</fullName>
    </submittedName>
</protein>
<gene>
    <name evidence="1" type="ORF">GCM10023318_26220</name>
</gene>
<keyword evidence="1" id="KW-0489">Methyltransferase</keyword>
<accession>A0ABP9KAQ6</accession>
<dbReference type="Proteomes" id="UP001500603">
    <property type="component" value="Unassembled WGS sequence"/>
</dbReference>
<sequence length="271" mass="29929">MSVHDEGQLDLRQDRPHTARMYDWYLGGKDHYEVDRERAEEVARVFPTVALAARVNRGFMHRVTDWLAGDAGIRQFIDIGTGIPTEPNLHQIAQGAAPSAHVVYVDNDPIVLAHARALMTGTSEGRTAYVHADVNEPKSILSAPELLATIDLSKPVALSLIALLHFVPDDLDPHGTVATLLDALAPGSYLVLSHASPDFDAVTFERIDKIYRESGLATQFRTRAEFSRFFEGLTLVEPGITVPHRWRPTDVDPPESLDAQVSFYSAVAKKN</sequence>
<dbReference type="GO" id="GO:0008168">
    <property type="term" value="F:methyltransferase activity"/>
    <property type="evidence" value="ECO:0007669"/>
    <property type="project" value="UniProtKB-KW"/>
</dbReference>
<reference evidence="2" key="1">
    <citation type="journal article" date="2019" name="Int. J. Syst. Evol. Microbiol.">
        <title>The Global Catalogue of Microorganisms (GCM) 10K type strain sequencing project: providing services to taxonomists for standard genome sequencing and annotation.</title>
        <authorList>
            <consortium name="The Broad Institute Genomics Platform"/>
            <consortium name="The Broad Institute Genome Sequencing Center for Infectious Disease"/>
            <person name="Wu L."/>
            <person name="Ma J."/>
        </authorList>
    </citation>
    <scope>NUCLEOTIDE SEQUENCE [LARGE SCALE GENOMIC DNA]</scope>
    <source>
        <strain evidence="2">JCM 18298</strain>
    </source>
</reference>
<evidence type="ECO:0000313" key="1">
    <source>
        <dbReference type="EMBL" id="GAA5052928.1"/>
    </source>
</evidence>
<dbReference type="GO" id="GO:0032259">
    <property type="term" value="P:methylation"/>
    <property type="evidence" value="ECO:0007669"/>
    <property type="project" value="UniProtKB-KW"/>
</dbReference>
<dbReference type="EMBL" id="BAABJM010000002">
    <property type="protein sequence ID" value="GAA5052928.1"/>
    <property type="molecule type" value="Genomic_DNA"/>
</dbReference>
<dbReference type="CDD" id="cd02440">
    <property type="entry name" value="AdoMet_MTases"/>
    <property type="match status" value="1"/>
</dbReference>
<dbReference type="RefSeq" id="WP_345495576.1">
    <property type="nucleotide sequence ID" value="NZ_BAABJM010000002.1"/>
</dbReference>
<dbReference type="SUPFAM" id="SSF53335">
    <property type="entry name" value="S-adenosyl-L-methionine-dependent methyltransferases"/>
    <property type="match status" value="1"/>
</dbReference>
<name>A0ABP9KAQ6_9NOCA</name>
<proteinExistence type="predicted"/>
<dbReference type="Pfam" id="PF04672">
    <property type="entry name" value="Methyltransf_19"/>
    <property type="match status" value="1"/>
</dbReference>
<dbReference type="Gene3D" id="3.40.50.150">
    <property type="entry name" value="Vaccinia Virus protein VP39"/>
    <property type="match status" value="1"/>
</dbReference>
<keyword evidence="1" id="KW-0808">Transferase</keyword>
<organism evidence="1 2">
    <name type="scientific">Nocardia callitridis</name>
    <dbReference type="NCBI Taxonomy" id="648753"/>
    <lineage>
        <taxon>Bacteria</taxon>
        <taxon>Bacillati</taxon>
        <taxon>Actinomycetota</taxon>
        <taxon>Actinomycetes</taxon>
        <taxon>Mycobacteriales</taxon>
        <taxon>Nocardiaceae</taxon>
        <taxon>Nocardia</taxon>
    </lineage>
</organism>
<dbReference type="PIRSF" id="PIRSF017393">
    <property type="entry name" value="MTase_SAV2177"/>
    <property type="match status" value="1"/>
</dbReference>